<keyword evidence="3" id="KW-1185">Reference proteome</keyword>
<dbReference type="EMBL" id="ON529855">
    <property type="protein sequence ID" value="USN14821.1"/>
    <property type="molecule type" value="Genomic_DNA"/>
</dbReference>
<proteinExistence type="predicted"/>
<evidence type="ECO:0000313" key="2">
    <source>
        <dbReference type="EMBL" id="USN14821.1"/>
    </source>
</evidence>
<reference evidence="2 3" key="1">
    <citation type="submission" date="2022-05" db="EMBL/GenBank/DDBJ databases">
        <authorList>
            <person name="Friedrich I."/>
            <person name="Poehlein A."/>
            <person name="Schneider D."/>
            <person name="Hertel R."/>
            <person name="Daniel R."/>
        </authorList>
    </citation>
    <scope>NUCLEOTIDE SEQUENCE [LARGE SCALE GENOMIC DNA]</scope>
</reference>
<organism evidence="2 3">
    <name type="scientific">Brevundimonas phage vB_BpoS-Domovoi</name>
    <dbReference type="NCBI Taxonomy" id="2948598"/>
    <lineage>
        <taxon>Viruses</taxon>
        <taxon>Duplodnaviria</taxon>
        <taxon>Heunggongvirae</taxon>
        <taxon>Uroviricota</taxon>
        <taxon>Caudoviricetes</taxon>
        <taxon>Jeanschmidtviridae</taxon>
        <taxon>Marchewkavirus</taxon>
        <taxon>Marchewkavirus domovoi</taxon>
    </lineage>
</organism>
<gene>
    <name evidence="2" type="ORF">DOMOVOI_03470</name>
</gene>
<evidence type="ECO:0000256" key="1">
    <source>
        <dbReference type="SAM" id="MobiDB-lite"/>
    </source>
</evidence>
<evidence type="ECO:0000313" key="3">
    <source>
        <dbReference type="Proteomes" id="UP001057221"/>
    </source>
</evidence>
<dbReference type="Gene3D" id="6.20.450.20">
    <property type="match status" value="1"/>
</dbReference>
<feature type="region of interest" description="Disordered" evidence="1">
    <location>
        <begin position="123"/>
        <end position="173"/>
    </location>
</feature>
<sequence>MTKYIRQPNLVEAFQYNRQPKAEWPQWLQDYQIATPMGFQGVGAGAGVLLVPAKNGPTINVTVGEWVVYENDVLLVFRNDLFEAAFQEEGYDEWLAEKVAKSQAQLDAGETITGEDANARAAAQLAAMSDKEPSAEAPVVGADPVTPEPAADAKGGKKKPAGDKPTEDAPAAE</sequence>
<name>A0A9E7MQ42_9CAUD</name>
<dbReference type="Proteomes" id="UP001057221">
    <property type="component" value="Segment"/>
</dbReference>
<accession>A0A9E7MQ42</accession>
<protein>
    <submittedName>
        <fullName evidence="2">Uncharacterized protein</fullName>
    </submittedName>
</protein>